<evidence type="ECO:0008006" key="3">
    <source>
        <dbReference type="Google" id="ProtNLM"/>
    </source>
</evidence>
<dbReference type="SUPFAM" id="SSF53335">
    <property type="entry name" value="S-adenosyl-L-methionine-dependent methyltransferases"/>
    <property type="match status" value="1"/>
</dbReference>
<accession>A0ABU5ICQ0</accession>
<gene>
    <name evidence="1" type="ORF">SM757_09975</name>
</gene>
<organism evidence="1 2">
    <name type="scientific">Azohydromonas lata</name>
    <dbReference type="NCBI Taxonomy" id="45677"/>
    <lineage>
        <taxon>Bacteria</taxon>
        <taxon>Pseudomonadati</taxon>
        <taxon>Pseudomonadota</taxon>
        <taxon>Betaproteobacteria</taxon>
        <taxon>Burkholderiales</taxon>
        <taxon>Sphaerotilaceae</taxon>
        <taxon>Azohydromonas</taxon>
    </lineage>
</organism>
<name>A0ABU5ICQ0_9BURK</name>
<protein>
    <recommendedName>
        <fullName evidence="3">DNA adenine methylase</fullName>
    </recommendedName>
</protein>
<dbReference type="RefSeq" id="WP_322465332.1">
    <property type="nucleotide sequence ID" value="NZ_JAXOJX010000012.1"/>
</dbReference>
<evidence type="ECO:0000313" key="1">
    <source>
        <dbReference type="EMBL" id="MDZ5456897.1"/>
    </source>
</evidence>
<dbReference type="InterPro" id="IPR029063">
    <property type="entry name" value="SAM-dependent_MTases_sf"/>
</dbReference>
<sequence>MTDHTTAELLQRYSDITFYPAADDDCGWISAVLARFCPPGGRVLDPFCGSAVMSLVAALDGYEVFASDANPLTEVFVQMFKGRADYFKNIEITADALGRDDAQSIIGSICRSDMFGCDAASIHALLYCASRLLADGACIPAAAAHYQAMYRSVRARTASFVAGLEPHAHALERRLAYRTGDIARIDSGMGAHLCFFDPPYFNGCSFARSSAPLIALLGHRADPADDRALLADEAAYQRALTGWLKTCCDALDDAGVLVFAVSPGQREQRRQLLDAAHRLGLPLDEAVYGNQPYLYSVKAAAGKAP</sequence>
<evidence type="ECO:0000313" key="2">
    <source>
        <dbReference type="Proteomes" id="UP001293718"/>
    </source>
</evidence>
<dbReference type="Proteomes" id="UP001293718">
    <property type="component" value="Unassembled WGS sequence"/>
</dbReference>
<dbReference type="EMBL" id="JAXOJX010000012">
    <property type="protein sequence ID" value="MDZ5456897.1"/>
    <property type="molecule type" value="Genomic_DNA"/>
</dbReference>
<proteinExistence type="predicted"/>
<dbReference type="Gene3D" id="3.40.50.150">
    <property type="entry name" value="Vaccinia Virus protein VP39"/>
    <property type="match status" value="1"/>
</dbReference>
<comment type="caution">
    <text evidence="1">The sequence shown here is derived from an EMBL/GenBank/DDBJ whole genome shotgun (WGS) entry which is preliminary data.</text>
</comment>
<reference evidence="1 2" key="1">
    <citation type="submission" date="2023-11" db="EMBL/GenBank/DDBJ databases">
        <title>Draft genome of Azohydromonas lata strain H1 (DSM1123), a polyhydroxyalkanoate producer.</title>
        <authorList>
            <person name="Traversa D."/>
            <person name="D'Addabbo P."/>
            <person name="Pazzani C."/>
            <person name="Manzari C."/>
            <person name="Chiara M."/>
            <person name="Scrascia M."/>
        </authorList>
    </citation>
    <scope>NUCLEOTIDE SEQUENCE [LARGE SCALE GENOMIC DNA]</scope>
    <source>
        <strain evidence="1 2">H1</strain>
    </source>
</reference>
<keyword evidence="2" id="KW-1185">Reference proteome</keyword>